<dbReference type="eggNOG" id="ENOG502QSCZ">
    <property type="taxonomic scope" value="Eukaryota"/>
</dbReference>
<feature type="region of interest" description="Disordered" evidence="1">
    <location>
        <begin position="42"/>
        <end position="80"/>
    </location>
</feature>
<dbReference type="Proteomes" id="UP000018001">
    <property type="component" value="Unassembled WGS sequence"/>
</dbReference>
<dbReference type="AlphaFoldDB" id="V5G269"/>
<feature type="compositionally biased region" description="Basic and acidic residues" evidence="1">
    <location>
        <begin position="670"/>
        <end position="680"/>
    </location>
</feature>
<protein>
    <submittedName>
        <fullName evidence="2">Uncharacterized protein</fullName>
    </submittedName>
</protein>
<dbReference type="EMBL" id="BAUL01000148">
    <property type="protein sequence ID" value="GAD96096.1"/>
    <property type="molecule type" value="Genomic_DNA"/>
</dbReference>
<feature type="compositionally biased region" description="Polar residues" evidence="1">
    <location>
        <begin position="239"/>
        <end position="260"/>
    </location>
</feature>
<name>V5G269_BYSSN</name>
<feature type="compositionally biased region" description="Polar residues" evidence="1">
    <location>
        <begin position="184"/>
        <end position="198"/>
    </location>
</feature>
<proteinExistence type="predicted"/>
<reference evidence="3" key="1">
    <citation type="journal article" date="2014" name="Genome Announc.">
        <title>Draft genome sequence of the formaldehyde-resistant fungus Byssochlamys spectabilis No. 5 (anamorph Paecilomyces variotii No. 5) (NBRC109023).</title>
        <authorList>
            <person name="Oka T."/>
            <person name="Ekino K."/>
            <person name="Fukuda K."/>
            <person name="Nomura Y."/>
        </authorList>
    </citation>
    <scope>NUCLEOTIDE SEQUENCE [LARGE SCALE GENOMIC DNA]</scope>
    <source>
        <strain evidence="3">No. 5 / NBRC 109023</strain>
    </source>
</reference>
<accession>V5G269</accession>
<feature type="compositionally biased region" description="Polar residues" evidence="1">
    <location>
        <begin position="390"/>
        <end position="412"/>
    </location>
</feature>
<evidence type="ECO:0000313" key="2">
    <source>
        <dbReference type="EMBL" id="GAD96096.1"/>
    </source>
</evidence>
<sequence length="728" mass="78707">MQKHKGPRQLANDVEYTCQLLSCPEIILVDFSSLSFLFTSMPTSNNTSSPVKRPGLARRSVSSHAIITPRPPSSNNADLAHSHSQRAPVHKLHRAHVVGGTHRTHARNPSFGKNLNKLQRPTSGQNIVEGHAYGIGTGTRHHQRKKSAPATPAAVTPAASPKGHVRWDAPASFGDHKTHASIKKNYSTPALRRNTTAPLSKKALVTDRPQSAKGQPKKVVGFELGDPDEDDDEGEWEDSTQSPESTRRNSVAPSKSSAENSTVLVDPLTFVKRPYPRLPQATSLPESISKPFSRGLPHSDDEDQDSDEETGENRGSRERQEAEEEHAQFVKGSEHDIASRLLSQSRPSKAPPAMSSISAMAKPAVINTASRNASLTNLASAHDGSRRSHLSTSNPAMASTPGTHGQATSSSIEGGVSRFIINKDGRHAASRTDSDPNTPSSFLPHYHPQTPPSPGRATSSKRTKASPPSRPPGAEPPSRTQQKLWLQRTAALTTSPPDPHDPSSAIPPSTMDPAFMAATHARTSSRAYDGSRVVNGGGRIGGVAHESEAKHVRKVYEKTASELAVVRRFQSPSNDSFKRVRRVMLEMERPSSNPGSLTKTVKSAPALANIGLVQTSPARNQHRRVLSRGNNDSDTGSSSQVSKSKVSGSRQSRVYFQDQDDVVNISPSEPADRLDVDHHHAATQHLSTSDEAVHGRPTSDDLNGGFFPNETELMLRRLWESREVATVG</sequence>
<dbReference type="InParanoid" id="V5G269"/>
<comment type="caution">
    <text evidence="2">The sequence shown here is derived from an EMBL/GenBank/DDBJ whole genome shotgun (WGS) entry which is preliminary data.</text>
</comment>
<feature type="compositionally biased region" description="Polar residues" evidence="1">
    <location>
        <begin position="111"/>
        <end position="121"/>
    </location>
</feature>
<feature type="region of interest" description="Disordered" evidence="1">
    <location>
        <begin position="610"/>
        <end position="706"/>
    </location>
</feature>
<evidence type="ECO:0000256" key="1">
    <source>
        <dbReference type="SAM" id="MobiDB-lite"/>
    </source>
</evidence>
<feature type="compositionally biased region" description="Basic and acidic residues" evidence="1">
    <location>
        <begin position="311"/>
        <end position="338"/>
    </location>
</feature>
<dbReference type="GO" id="GO:0000329">
    <property type="term" value="C:fungal-type vacuole membrane"/>
    <property type="evidence" value="ECO:0007669"/>
    <property type="project" value="TreeGrafter"/>
</dbReference>
<feature type="compositionally biased region" description="Polar residues" evidence="1">
    <location>
        <begin position="480"/>
        <end position="494"/>
    </location>
</feature>
<feature type="compositionally biased region" description="Acidic residues" evidence="1">
    <location>
        <begin position="225"/>
        <end position="238"/>
    </location>
</feature>
<dbReference type="PANTHER" id="PTHR22794:SF2">
    <property type="entry name" value="THAP DOMAIN-CONTAINING PROTEIN 11"/>
    <property type="match status" value="1"/>
</dbReference>
<keyword evidence="3" id="KW-1185">Reference proteome</keyword>
<feature type="compositionally biased region" description="Low complexity" evidence="1">
    <location>
        <begin position="347"/>
        <end position="356"/>
    </location>
</feature>
<evidence type="ECO:0000313" key="3">
    <source>
        <dbReference type="Proteomes" id="UP000018001"/>
    </source>
</evidence>
<feature type="region of interest" description="Disordered" evidence="1">
    <location>
        <begin position="137"/>
        <end position="260"/>
    </location>
</feature>
<dbReference type="HOGENOM" id="CLU_029628_0_0_1"/>
<gene>
    <name evidence="2" type="ORF">PVAR5_4745</name>
</gene>
<feature type="region of interest" description="Disordered" evidence="1">
    <location>
        <begin position="99"/>
        <end position="121"/>
    </location>
</feature>
<feature type="compositionally biased region" description="Basic and acidic residues" evidence="1">
    <location>
        <begin position="421"/>
        <end position="434"/>
    </location>
</feature>
<feature type="compositionally biased region" description="Low complexity" evidence="1">
    <location>
        <begin position="148"/>
        <end position="161"/>
    </location>
</feature>
<feature type="compositionally biased region" description="Acidic residues" evidence="1">
    <location>
        <begin position="300"/>
        <end position="310"/>
    </location>
</feature>
<organism evidence="2 3">
    <name type="scientific">Byssochlamys spectabilis (strain No. 5 / NBRC 109023)</name>
    <name type="common">Paecilomyces variotii</name>
    <dbReference type="NCBI Taxonomy" id="1356009"/>
    <lineage>
        <taxon>Eukaryota</taxon>
        <taxon>Fungi</taxon>
        <taxon>Dikarya</taxon>
        <taxon>Ascomycota</taxon>
        <taxon>Pezizomycotina</taxon>
        <taxon>Eurotiomycetes</taxon>
        <taxon>Eurotiomycetidae</taxon>
        <taxon>Eurotiales</taxon>
        <taxon>Thermoascaceae</taxon>
        <taxon>Paecilomyces</taxon>
    </lineage>
</organism>
<dbReference type="PANTHER" id="PTHR22794">
    <property type="entry name" value="THAP DOMAIN PROTEIN 11"/>
    <property type="match status" value="1"/>
</dbReference>
<feature type="region of interest" description="Disordered" evidence="1">
    <location>
        <begin position="277"/>
        <end position="356"/>
    </location>
</feature>
<feature type="compositionally biased region" description="Low complexity" evidence="1">
    <location>
        <begin position="636"/>
        <end position="653"/>
    </location>
</feature>
<feature type="region of interest" description="Disordered" evidence="1">
    <location>
        <begin position="376"/>
        <end position="512"/>
    </location>
</feature>
<dbReference type="GO" id="GO:0031931">
    <property type="term" value="C:TORC1 complex"/>
    <property type="evidence" value="ECO:0007669"/>
    <property type="project" value="TreeGrafter"/>
</dbReference>
<dbReference type="OrthoDB" id="5430106at2759"/>